<proteinExistence type="predicted"/>
<feature type="compositionally biased region" description="Basic and acidic residues" evidence="1">
    <location>
        <begin position="286"/>
        <end position="301"/>
    </location>
</feature>
<evidence type="ECO:0000313" key="3">
    <source>
        <dbReference type="Proteomes" id="UP000247810"/>
    </source>
</evidence>
<feature type="compositionally biased region" description="Low complexity" evidence="1">
    <location>
        <begin position="302"/>
        <end position="314"/>
    </location>
</feature>
<feature type="compositionally biased region" description="Polar residues" evidence="1">
    <location>
        <begin position="315"/>
        <end position="332"/>
    </location>
</feature>
<evidence type="ECO:0000256" key="1">
    <source>
        <dbReference type="SAM" id="MobiDB-lite"/>
    </source>
</evidence>
<feature type="compositionally biased region" description="Basic and acidic residues" evidence="1">
    <location>
        <begin position="139"/>
        <end position="159"/>
    </location>
</feature>
<dbReference type="EMBL" id="KZ825910">
    <property type="protein sequence ID" value="PYH92701.1"/>
    <property type="molecule type" value="Genomic_DNA"/>
</dbReference>
<keyword evidence="3" id="KW-1185">Reference proteome</keyword>
<protein>
    <submittedName>
        <fullName evidence="2">Uncharacterized protein</fullName>
    </submittedName>
</protein>
<feature type="compositionally biased region" description="Polar residues" evidence="1">
    <location>
        <begin position="62"/>
        <end position="73"/>
    </location>
</feature>
<feature type="region of interest" description="Disordered" evidence="1">
    <location>
        <begin position="135"/>
        <end position="343"/>
    </location>
</feature>
<dbReference type="OrthoDB" id="4755622at2759"/>
<dbReference type="AlphaFoldDB" id="A0A319D696"/>
<evidence type="ECO:0000313" key="2">
    <source>
        <dbReference type="EMBL" id="PYH92701.1"/>
    </source>
</evidence>
<sequence length="381" mass="41412">MVRPAHPTPTVSEARLEQRATNHRPQSLTTEHDLPAPYPPRVATLDSSTRPLSAPHSPVQPRGQTSSNMNGNRNALATAAPETEHRVIVTEFVDILAYTAKCDVCNNNNKTGLTRCEPCGWQSCHECTISNGCNRSHRASGDKHIAPIDRSQLEFRRPPTETGQRRRRQQNMNGATQVNLSQTRNHCAEDEGSNSVTQTQSSQTRRGHASDEEMIDVAQAGPSQTTRRARREGTNVVTQIDPGQTRRVAPSNSVTQDRPSGLPHRTRNEVIPGVTQAESNPPRSVHTRDRTQETTTRRDRSSTSGNNTTRSSATPPSTDGSRNPGPTISTAELASGDTCESESVLDAAEGLCALSLEAFATQDYGQSSCQAIESQVADVPR</sequence>
<dbReference type="Proteomes" id="UP000247810">
    <property type="component" value="Unassembled WGS sequence"/>
</dbReference>
<feature type="compositionally biased region" description="Low complexity" evidence="1">
    <location>
        <begin position="195"/>
        <end position="204"/>
    </location>
</feature>
<organism evidence="2 3">
    <name type="scientific">Aspergillus ellipticus CBS 707.79</name>
    <dbReference type="NCBI Taxonomy" id="1448320"/>
    <lineage>
        <taxon>Eukaryota</taxon>
        <taxon>Fungi</taxon>
        <taxon>Dikarya</taxon>
        <taxon>Ascomycota</taxon>
        <taxon>Pezizomycotina</taxon>
        <taxon>Eurotiomycetes</taxon>
        <taxon>Eurotiomycetidae</taxon>
        <taxon>Eurotiales</taxon>
        <taxon>Aspergillaceae</taxon>
        <taxon>Aspergillus</taxon>
        <taxon>Aspergillus subgen. Circumdati</taxon>
    </lineage>
</organism>
<dbReference type="VEuPathDB" id="FungiDB:BO71DRAFT_18270"/>
<reference evidence="2 3" key="1">
    <citation type="submission" date="2018-02" db="EMBL/GenBank/DDBJ databases">
        <title>The genomes of Aspergillus section Nigri reveals drivers in fungal speciation.</title>
        <authorList>
            <consortium name="DOE Joint Genome Institute"/>
            <person name="Vesth T.C."/>
            <person name="Nybo J."/>
            <person name="Theobald S."/>
            <person name="Brandl J."/>
            <person name="Frisvad J.C."/>
            <person name="Nielsen K.F."/>
            <person name="Lyhne E.K."/>
            <person name="Kogle M.E."/>
            <person name="Kuo A."/>
            <person name="Riley R."/>
            <person name="Clum A."/>
            <person name="Nolan M."/>
            <person name="Lipzen A."/>
            <person name="Salamov A."/>
            <person name="Henrissat B."/>
            <person name="Wiebenga A."/>
            <person name="De vries R.P."/>
            <person name="Grigoriev I.V."/>
            <person name="Mortensen U.H."/>
            <person name="Andersen M.R."/>
            <person name="Baker S.E."/>
        </authorList>
    </citation>
    <scope>NUCLEOTIDE SEQUENCE [LARGE SCALE GENOMIC DNA]</scope>
    <source>
        <strain evidence="2 3">CBS 707.79</strain>
    </source>
</reference>
<accession>A0A319D696</accession>
<gene>
    <name evidence="2" type="ORF">BO71DRAFT_18270</name>
</gene>
<feature type="region of interest" description="Disordered" evidence="1">
    <location>
        <begin position="1"/>
        <end position="73"/>
    </location>
</feature>
<name>A0A319D696_9EURO</name>
<feature type="compositionally biased region" description="Polar residues" evidence="1">
    <location>
        <begin position="171"/>
        <end position="185"/>
    </location>
</feature>